<sequence length="60" mass="7241">MDDDLIGRIQVVKNDYPVVAAVLDMLRQRIEKLELENYQLQRRIEVTETPTARRRLDEEW</sequence>
<proteinExistence type="predicted"/>
<name>X0WFL5_9ZZZZ</name>
<comment type="caution">
    <text evidence="1">The sequence shown here is derived from an EMBL/GenBank/DDBJ whole genome shotgun (WGS) entry which is preliminary data.</text>
</comment>
<evidence type="ECO:0000313" key="1">
    <source>
        <dbReference type="EMBL" id="GAG23333.1"/>
    </source>
</evidence>
<dbReference type="AlphaFoldDB" id="X0WFL5"/>
<reference evidence="1" key="1">
    <citation type="journal article" date="2014" name="Front. Microbiol.">
        <title>High frequency of phylogenetically diverse reductive dehalogenase-homologous genes in deep subseafloor sedimentary metagenomes.</title>
        <authorList>
            <person name="Kawai M."/>
            <person name="Futagami T."/>
            <person name="Toyoda A."/>
            <person name="Takaki Y."/>
            <person name="Nishi S."/>
            <person name="Hori S."/>
            <person name="Arai W."/>
            <person name="Tsubouchi T."/>
            <person name="Morono Y."/>
            <person name="Uchiyama I."/>
            <person name="Ito T."/>
            <person name="Fujiyama A."/>
            <person name="Inagaki F."/>
            <person name="Takami H."/>
        </authorList>
    </citation>
    <scope>NUCLEOTIDE SEQUENCE</scope>
    <source>
        <strain evidence="1">Expedition CK06-06</strain>
    </source>
</reference>
<organism evidence="1">
    <name type="scientific">marine sediment metagenome</name>
    <dbReference type="NCBI Taxonomy" id="412755"/>
    <lineage>
        <taxon>unclassified sequences</taxon>
        <taxon>metagenomes</taxon>
        <taxon>ecological metagenomes</taxon>
    </lineage>
</organism>
<protein>
    <submittedName>
        <fullName evidence="1">Uncharacterized protein</fullName>
    </submittedName>
</protein>
<dbReference type="EMBL" id="BARS01034532">
    <property type="protein sequence ID" value="GAG23333.1"/>
    <property type="molecule type" value="Genomic_DNA"/>
</dbReference>
<accession>X0WFL5</accession>
<gene>
    <name evidence="1" type="ORF">S01H1_53334</name>
</gene>
<dbReference type="SUPFAM" id="SSF75704">
    <property type="entry name" value="Mitotic arrest deficient-like 1, Mad1"/>
    <property type="match status" value="1"/>
</dbReference>